<gene>
    <name evidence="8" type="ORF">HER31_11035</name>
</gene>
<feature type="transmembrane region" description="Helical" evidence="6">
    <location>
        <begin position="33"/>
        <end position="53"/>
    </location>
</feature>
<protein>
    <submittedName>
        <fullName evidence="8">Na+/H+ antiporter NhaC family protein</fullName>
    </submittedName>
</protein>
<dbReference type="PANTHER" id="PTHR43478:SF1">
    <property type="entry name" value="NA+_H+ ANTIPORTER NHAC-LIKE C-TERMINAL DOMAIN-CONTAINING PROTEIN"/>
    <property type="match status" value="1"/>
</dbReference>
<dbReference type="AlphaFoldDB" id="A0A6H1UGM6"/>
<feature type="transmembrane region" description="Helical" evidence="6">
    <location>
        <begin position="419"/>
        <end position="441"/>
    </location>
</feature>
<keyword evidence="9" id="KW-1185">Reference proteome</keyword>
<feature type="transmembrane region" description="Helical" evidence="6">
    <location>
        <begin position="485"/>
        <end position="512"/>
    </location>
</feature>
<dbReference type="InterPro" id="IPR018461">
    <property type="entry name" value="Na/H_Antiport_NhaC-like_C"/>
</dbReference>
<evidence type="ECO:0000256" key="2">
    <source>
        <dbReference type="ARBA" id="ARBA00022475"/>
    </source>
</evidence>
<feature type="transmembrane region" description="Helical" evidence="6">
    <location>
        <begin position="310"/>
        <end position="329"/>
    </location>
</feature>
<evidence type="ECO:0000313" key="9">
    <source>
        <dbReference type="Proteomes" id="UP000501602"/>
    </source>
</evidence>
<feature type="transmembrane region" description="Helical" evidence="6">
    <location>
        <begin position="385"/>
        <end position="407"/>
    </location>
</feature>
<keyword evidence="5 6" id="KW-0472">Membrane</keyword>
<feature type="domain" description="Na+/H+ antiporter NhaC-like C-terminal" evidence="7">
    <location>
        <begin position="165"/>
        <end position="490"/>
    </location>
</feature>
<dbReference type="RefSeq" id="WP_168660626.1">
    <property type="nucleotide sequence ID" value="NZ_CP051180.1"/>
</dbReference>
<evidence type="ECO:0000313" key="8">
    <source>
        <dbReference type="EMBL" id="QIZ77366.1"/>
    </source>
</evidence>
<evidence type="ECO:0000259" key="7">
    <source>
        <dbReference type="Pfam" id="PF03553"/>
    </source>
</evidence>
<feature type="transmembrane region" description="Helical" evidence="6">
    <location>
        <begin position="266"/>
        <end position="290"/>
    </location>
</feature>
<evidence type="ECO:0000256" key="3">
    <source>
        <dbReference type="ARBA" id="ARBA00022692"/>
    </source>
</evidence>
<proteinExistence type="predicted"/>
<dbReference type="PANTHER" id="PTHR43478">
    <property type="entry name" value="NA+/H+ ANTIPORTER-RELATED"/>
    <property type="match status" value="1"/>
</dbReference>
<dbReference type="Pfam" id="PF03553">
    <property type="entry name" value="Na_H_antiporter"/>
    <property type="match status" value="1"/>
</dbReference>
<evidence type="ECO:0000256" key="6">
    <source>
        <dbReference type="SAM" id="Phobius"/>
    </source>
</evidence>
<keyword evidence="2" id="KW-1003">Cell membrane</keyword>
<evidence type="ECO:0000256" key="4">
    <source>
        <dbReference type="ARBA" id="ARBA00022989"/>
    </source>
</evidence>
<feature type="transmembrane region" description="Helical" evidence="6">
    <location>
        <begin position="73"/>
        <end position="93"/>
    </location>
</feature>
<dbReference type="KEGG" id="fes:HER31_11035"/>
<sequence>MVSYEFNNTIFALLPPLVAIAMAVVTRKVLLSLGLGIIVGILMHTGFAPMEALSDLAGRVQGLFWGEDGIDTWNVPLLGFLLVLGMTIALINVSGAARAFALWARRRIKTKRHARLMTMALGMIIFIDDYFNTLSVGSVAKPVADDHKVSREELSYGVDSTAAPVCVMAPISSWGAYIVGLIGTVFAAREITDIGPLNAFLEMIPMNLYAIFALATLFCVIIFDIQFGPMRAAVARTEATGELWDTSKGNPPGVDNDLQEADNGSVWGLFLPILSLVVASVYFMLASGAANLGDTPFTVMGALENTDTTMALFNASLVSLTVAFGVVFYQRLAAATVAKALFSGAASMKEAVYILLFAWTIAGVIGDLETGKYLASLVQTSMPMWLLPLLIFVLAGVTAFSTGSSWGTFAIMLPIAADVALAADVAMLLPLMAAVLAGAVFGDHCSPISDTTVLSGTGAGCHHIDHVTTQLPYALTVAAIASVGYLVIGITGSATFGFAASTVALFVAITALRRIAQ</sequence>
<name>A0A6H1UGM6_9GAMM</name>
<evidence type="ECO:0000256" key="1">
    <source>
        <dbReference type="ARBA" id="ARBA00004651"/>
    </source>
</evidence>
<dbReference type="GO" id="GO:0005886">
    <property type="term" value="C:plasma membrane"/>
    <property type="evidence" value="ECO:0007669"/>
    <property type="project" value="UniProtKB-SubCell"/>
</dbReference>
<comment type="subcellular location">
    <subcellularLocation>
        <location evidence="1">Cell membrane</location>
        <topology evidence="1">Multi-pass membrane protein</topology>
    </subcellularLocation>
</comment>
<evidence type="ECO:0000256" key="5">
    <source>
        <dbReference type="ARBA" id="ARBA00023136"/>
    </source>
</evidence>
<keyword evidence="4 6" id="KW-1133">Transmembrane helix</keyword>
<organism evidence="8 9">
    <name type="scientific">Ferrimonas lipolytica</name>
    <dbReference type="NCBI Taxonomy" id="2724191"/>
    <lineage>
        <taxon>Bacteria</taxon>
        <taxon>Pseudomonadati</taxon>
        <taxon>Pseudomonadota</taxon>
        <taxon>Gammaproteobacteria</taxon>
        <taxon>Alteromonadales</taxon>
        <taxon>Ferrimonadaceae</taxon>
        <taxon>Ferrimonas</taxon>
    </lineage>
</organism>
<keyword evidence="3 6" id="KW-0812">Transmembrane</keyword>
<dbReference type="Proteomes" id="UP000501602">
    <property type="component" value="Chromosome"/>
</dbReference>
<dbReference type="EMBL" id="CP051180">
    <property type="protein sequence ID" value="QIZ77366.1"/>
    <property type="molecule type" value="Genomic_DNA"/>
</dbReference>
<feature type="transmembrane region" description="Helical" evidence="6">
    <location>
        <begin position="206"/>
        <end position="227"/>
    </location>
</feature>
<reference evidence="8 9" key="1">
    <citation type="submission" date="2020-04" db="EMBL/GenBank/DDBJ databases">
        <title>Ferrimonas sp. S7 isolated from sea water.</title>
        <authorList>
            <person name="Bae S.S."/>
            <person name="Baek K."/>
        </authorList>
    </citation>
    <scope>NUCLEOTIDE SEQUENCE [LARGE SCALE GENOMIC DNA]</scope>
    <source>
        <strain evidence="8 9">S7</strain>
    </source>
</reference>
<accession>A0A6H1UGM6</accession>
<feature type="transmembrane region" description="Helical" evidence="6">
    <location>
        <begin position="341"/>
        <end position="365"/>
    </location>
</feature>